<comment type="caution">
    <text evidence="1">The sequence shown here is derived from an EMBL/GenBank/DDBJ whole genome shotgun (WGS) entry which is preliminary data.</text>
</comment>
<proteinExistence type="predicted"/>
<keyword evidence="2" id="KW-1185">Reference proteome</keyword>
<gene>
    <name evidence="1" type="ORF">XAT740_LOCUS39552</name>
</gene>
<name>A0A815T706_ADIRI</name>
<sequence length="245" mass="28390">MLHGFITFPARNEKRIIEIDLKYSLVSNFTSILVLETWQQHIEHNICSHKSQVKLYNNCVNHQRAHEQEETAVKQAKMTTVLNLCYDYNCLASSATLRRRSFIDYEETYTLHAHESVVTTAAYADEDMYIERPESSDHIVQAARNPEDISATKLTIVVQHWDLDNPYMIKIEQANPSLTPRLASIDIFNQNISISNVSTQEVNDPNKYRYFGLRILTNVLELELESPQLLRTVAYKFVELGLRQL</sequence>
<evidence type="ECO:0000313" key="1">
    <source>
        <dbReference type="EMBL" id="CAF1499154.1"/>
    </source>
</evidence>
<evidence type="ECO:0000313" key="2">
    <source>
        <dbReference type="Proteomes" id="UP000663828"/>
    </source>
</evidence>
<dbReference type="AlphaFoldDB" id="A0A815T706"/>
<dbReference type="Proteomes" id="UP000663828">
    <property type="component" value="Unassembled WGS sequence"/>
</dbReference>
<reference evidence="1" key="1">
    <citation type="submission" date="2021-02" db="EMBL/GenBank/DDBJ databases">
        <authorList>
            <person name="Nowell W R."/>
        </authorList>
    </citation>
    <scope>NUCLEOTIDE SEQUENCE</scope>
</reference>
<dbReference type="EMBL" id="CAJNOR010004396">
    <property type="protein sequence ID" value="CAF1499154.1"/>
    <property type="molecule type" value="Genomic_DNA"/>
</dbReference>
<organism evidence="1 2">
    <name type="scientific">Adineta ricciae</name>
    <name type="common">Rotifer</name>
    <dbReference type="NCBI Taxonomy" id="249248"/>
    <lineage>
        <taxon>Eukaryota</taxon>
        <taxon>Metazoa</taxon>
        <taxon>Spiralia</taxon>
        <taxon>Gnathifera</taxon>
        <taxon>Rotifera</taxon>
        <taxon>Eurotatoria</taxon>
        <taxon>Bdelloidea</taxon>
        <taxon>Adinetida</taxon>
        <taxon>Adinetidae</taxon>
        <taxon>Adineta</taxon>
    </lineage>
</organism>
<protein>
    <submittedName>
        <fullName evidence="1">Uncharacterized protein</fullName>
    </submittedName>
</protein>
<accession>A0A815T706</accession>